<dbReference type="PANTHER" id="PTHR10424:SF73">
    <property type="entry name" value="ENDOGENOUS RETROVIRUS GROUP FC1 ENV POLYPROTEIN-RELATED"/>
    <property type="match status" value="1"/>
</dbReference>
<organism evidence="2 3">
    <name type="scientific">Phrynocephalus forsythii</name>
    <dbReference type="NCBI Taxonomy" id="171643"/>
    <lineage>
        <taxon>Eukaryota</taxon>
        <taxon>Metazoa</taxon>
        <taxon>Chordata</taxon>
        <taxon>Craniata</taxon>
        <taxon>Vertebrata</taxon>
        <taxon>Euteleostomi</taxon>
        <taxon>Lepidosauria</taxon>
        <taxon>Squamata</taxon>
        <taxon>Bifurcata</taxon>
        <taxon>Unidentata</taxon>
        <taxon>Episquamata</taxon>
        <taxon>Toxicofera</taxon>
        <taxon>Iguania</taxon>
        <taxon>Acrodonta</taxon>
        <taxon>Agamidae</taxon>
        <taxon>Agaminae</taxon>
        <taxon>Phrynocephalus</taxon>
    </lineage>
</organism>
<name>A0A9Q0Y420_9SAUR</name>
<dbReference type="OrthoDB" id="9909653at2759"/>
<accession>A0A9Q0Y420</accession>
<protein>
    <submittedName>
        <fullName evidence="2">Uncharacterized protein</fullName>
    </submittedName>
</protein>
<comment type="caution">
    <text evidence="2">The sequence shown here is derived from an EMBL/GenBank/DDBJ whole genome shotgun (WGS) entry which is preliminary data.</text>
</comment>
<dbReference type="Pfam" id="PF00429">
    <property type="entry name" value="TLV_coat"/>
    <property type="match status" value="1"/>
</dbReference>
<gene>
    <name evidence="2" type="ORF">JRQ81_008265</name>
</gene>
<evidence type="ECO:0000313" key="2">
    <source>
        <dbReference type="EMBL" id="KAJ7341990.1"/>
    </source>
</evidence>
<reference evidence="2" key="1">
    <citation type="journal article" date="2023" name="DNA Res.">
        <title>Chromosome-level genome assembly of Phrynocephalus forsythii using third-generation DNA sequencing and Hi-C analysis.</title>
        <authorList>
            <person name="Qi Y."/>
            <person name="Zhao W."/>
            <person name="Zhao Y."/>
            <person name="Niu C."/>
            <person name="Cao S."/>
            <person name="Zhang Y."/>
        </authorList>
    </citation>
    <scope>NUCLEOTIDE SEQUENCE</scope>
    <source>
        <tissue evidence="2">Muscle</tissue>
    </source>
</reference>
<feature type="non-terminal residue" evidence="2">
    <location>
        <position position="234"/>
    </location>
</feature>
<dbReference type="Gene3D" id="1.10.287.210">
    <property type="match status" value="1"/>
</dbReference>
<sequence length="234" mass="26401">MAPHGYKLTQALQLSLSCTHLVGKTGEEEKKECSFIHCRHPGIVENNTKSWMHKILDEFQKWHNGVSLGDGHYFICGNKAYSTLPPRWEGTCYVGVIVPGIKPVKHPADLSHRHKQSTVLQSNWNEFWGLVFPQAGIYMLWDQCRAFTKLVDSIVNFTTDSLKIINTELSAMREVVIQNRVTLDSILANTNGVCGMFGRECCVYIPDGTVPLAHNIEHIQKAVAQYRQDTTSVM</sequence>
<evidence type="ECO:0000256" key="1">
    <source>
        <dbReference type="ARBA" id="ARBA00023157"/>
    </source>
</evidence>
<dbReference type="AlphaFoldDB" id="A0A9Q0Y420"/>
<dbReference type="Proteomes" id="UP001142489">
    <property type="component" value="Unassembled WGS sequence"/>
</dbReference>
<keyword evidence="3" id="KW-1185">Reference proteome</keyword>
<dbReference type="SUPFAM" id="SSF58069">
    <property type="entry name" value="Virus ectodomain"/>
    <property type="match status" value="1"/>
</dbReference>
<dbReference type="PANTHER" id="PTHR10424">
    <property type="entry name" value="VIRAL ENVELOPE PROTEIN"/>
    <property type="match status" value="1"/>
</dbReference>
<dbReference type="PROSITE" id="PS51257">
    <property type="entry name" value="PROKAR_LIPOPROTEIN"/>
    <property type="match status" value="1"/>
</dbReference>
<evidence type="ECO:0000313" key="3">
    <source>
        <dbReference type="Proteomes" id="UP001142489"/>
    </source>
</evidence>
<dbReference type="InterPro" id="IPR018154">
    <property type="entry name" value="TLV/ENV_coat_polyprotein"/>
</dbReference>
<proteinExistence type="predicted"/>
<keyword evidence="1" id="KW-1015">Disulfide bond</keyword>
<dbReference type="EMBL" id="JAPFRF010000002">
    <property type="protein sequence ID" value="KAJ7341990.1"/>
    <property type="molecule type" value="Genomic_DNA"/>
</dbReference>